<protein>
    <submittedName>
        <fullName evidence="4">Uncharacterized protein</fullName>
    </submittedName>
</protein>
<feature type="region of interest" description="Disordered" evidence="2">
    <location>
        <begin position="404"/>
        <end position="424"/>
    </location>
</feature>
<evidence type="ECO:0000256" key="2">
    <source>
        <dbReference type="SAM" id="MobiDB-lite"/>
    </source>
</evidence>
<dbReference type="EMBL" id="JAQQBR010000005">
    <property type="protein sequence ID" value="KAK0175232.1"/>
    <property type="molecule type" value="Genomic_DNA"/>
</dbReference>
<evidence type="ECO:0000313" key="5">
    <source>
        <dbReference type="Proteomes" id="UP001168972"/>
    </source>
</evidence>
<reference evidence="4" key="2">
    <citation type="submission" date="2023-03" db="EMBL/GenBank/DDBJ databases">
        <authorList>
            <person name="Inwood S.N."/>
            <person name="Skelly J.G."/>
            <person name="Guhlin J."/>
            <person name="Harrop T.W.R."/>
            <person name="Goldson S.G."/>
            <person name="Dearden P.K."/>
        </authorList>
    </citation>
    <scope>NUCLEOTIDE SEQUENCE</scope>
    <source>
        <strain evidence="4">Lincoln</strain>
        <tissue evidence="4">Whole body</tissue>
    </source>
</reference>
<dbReference type="InterPro" id="IPR032062">
    <property type="entry name" value="DUF4803"/>
</dbReference>
<keyword evidence="5" id="KW-1185">Reference proteome</keyword>
<sequence>MARIIFILLIFAVVNKQTASFSILGIDFNDIKNVYDYVNTLYGKGVDYANKDEIEKNDVQNQLRQIMDEMRDMSEQLTNFVSHQDEKMDRVVKILLNNIEVIGDFRSIRTEFVQCIDNVEFWFNKGMEFQENTGYTIQTIKNFIRSASYERLCDKYISPQQQFYYIFMHLIRIQLKAFTTVTQAYSMQSAFNHVNFTQEYKVFKQIFDQRLTNYVESFVHFMAAMPADIRRCDVENPVIGKNYYEMEGLFQVLVNYESKIKRSVFVQGTPFCGNCEEIKNHYYYKYMIHSCKTYTSISGCPTSELSDDVDKVRYSYFTADSENYGHTRQCNHSLYGINRYFGSYWCLNDICVCSVNVTNRNFFPKLRWGIHIDPPKLMKISVAPQYSDIANNMLKREQSIHVEGLTSHSSGDHDNERDTILPVK</sequence>
<keyword evidence="1" id="KW-0175">Coiled coil</keyword>
<evidence type="ECO:0000313" key="4">
    <source>
        <dbReference type="EMBL" id="KAK0175232.1"/>
    </source>
</evidence>
<dbReference type="Pfam" id="PF16061">
    <property type="entry name" value="DUF4803"/>
    <property type="match status" value="1"/>
</dbReference>
<dbReference type="Proteomes" id="UP001168972">
    <property type="component" value="Unassembled WGS sequence"/>
</dbReference>
<organism evidence="4 5">
    <name type="scientific">Microctonus hyperodae</name>
    <name type="common">Parasitoid wasp</name>
    <dbReference type="NCBI Taxonomy" id="165561"/>
    <lineage>
        <taxon>Eukaryota</taxon>
        <taxon>Metazoa</taxon>
        <taxon>Ecdysozoa</taxon>
        <taxon>Arthropoda</taxon>
        <taxon>Hexapoda</taxon>
        <taxon>Insecta</taxon>
        <taxon>Pterygota</taxon>
        <taxon>Neoptera</taxon>
        <taxon>Endopterygota</taxon>
        <taxon>Hymenoptera</taxon>
        <taxon>Apocrita</taxon>
        <taxon>Ichneumonoidea</taxon>
        <taxon>Braconidae</taxon>
        <taxon>Euphorinae</taxon>
        <taxon>Microctonus</taxon>
    </lineage>
</organism>
<dbReference type="AlphaFoldDB" id="A0AA39FSV0"/>
<gene>
    <name evidence="4" type="ORF">PV327_008998</name>
</gene>
<reference evidence="4" key="1">
    <citation type="journal article" date="2023" name="bioRxiv">
        <title>Scaffold-level genome assemblies of two parasitoid biocontrol wasps reveal the parthenogenesis mechanism and an associated novel virus.</title>
        <authorList>
            <person name="Inwood S."/>
            <person name="Skelly J."/>
            <person name="Guhlin J."/>
            <person name="Harrop T."/>
            <person name="Goldson S."/>
            <person name="Dearden P."/>
        </authorList>
    </citation>
    <scope>NUCLEOTIDE SEQUENCE</scope>
    <source>
        <strain evidence="4">Lincoln</strain>
        <tissue evidence="4">Whole body</tissue>
    </source>
</reference>
<feature type="compositionally biased region" description="Basic and acidic residues" evidence="2">
    <location>
        <begin position="410"/>
        <end position="424"/>
    </location>
</feature>
<evidence type="ECO:0000256" key="1">
    <source>
        <dbReference type="SAM" id="Coils"/>
    </source>
</evidence>
<name>A0AA39FSV0_MICHY</name>
<keyword evidence="3" id="KW-0732">Signal</keyword>
<proteinExistence type="predicted"/>
<accession>A0AA39FSV0</accession>
<feature type="signal peptide" evidence="3">
    <location>
        <begin position="1"/>
        <end position="20"/>
    </location>
</feature>
<feature type="chain" id="PRO_5041199784" evidence="3">
    <location>
        <begin position="21"/>
        <end position="424"/>
    </location>
</feature>
<comment type="caution">
    <text evidence="4">The sequence shown here is derived from an EMBL/GenBank/DDBJ whole genome shotgun (WGS) entry which is preliminary data.</text>
</comment>
<evidence type="ECO:0000256" key="3">
    <source>
        <dbReference type="SAM" id="SignalP"/>
    </source>
</evidence>
<feature type="coiled-coil region" evidence="1">
    <location>
        <begin position="49"/>
        <end position="76"/>
    </location>
</feature>